<sequence length="413" mass="41084">MTGDVVVTGVGIVAPGTAAPTGRSGGPRDISSTGAPSGRSGGALDGPSAGVPSGTSGCPLDGLSAGVPSRTSGSAPGGRESWFDVAAELGPRGYKYLPPASQYLLAAARRAVAAAGGLEHAAPHRRAAAVGTNGALRAYFDDVDAKVTGGHSDDLSPAGAPYFAVNVLSGRLASEHLLKAFSLTLTSPRVAGFEAVETGARALALGRADVLVAAAMEHGLPHHAPGLPMEQGAVAIVLEPRARAEERGAVVLGTCFARAGFAPPGLAATSEGRRRLAEQVERAAAELGAADAEVYQVLDGSPVSRALEAAAGAVGLTVRPAVVAGGGCLAPSLLLARSFVPAERPRLVITATAEGNFALAGARPAPAHRESRAPAHNESPAPAHNESRAPGGRSPSGAGSSYRPPQPTGSQPC</sequence>
<dbReference type="Pfam" id="PF00109">
    <property type="entry name" value="ketoacyl-synt"/>
    <property type="match status" value="1"/>
</dbReference>
<evidence type="ECO:0000313" key="3">
    <source>
        <dbReference type="EMBL" id="AQZ67824.1"/>
    </source>
</evidence>
<dbReference type="AlphaFoldDB" id="A0A1V0AC73"/>
<dbReference type="GO" id="GO:0016746">
    <property type="term" value="F:acyltransferase activity"/>
    <property type="evidence" value="ECO:0007669"/>
    <property type="project" value="InterPro"/>
</dbReference>
<name>A0A1V0AC73_9ACTN</name>
<dbReference type="Gene3D" id="3.40.47.10">
    <property type="match status" value="1"/>
</dbReference>
<feature type="compositionally biased region" description="Low complexity" evidence="1">
    <location>
        <begin position="388"/>
        <end position="403"/>
    </location>
</feature>
<feature type="region of interest" description="Disordered" evidence="1">
    <location>
        <begin position="14"/>
        <end position="80"/>
    </location>
</feature>
<dbReference type="InterPro" id="IPR016039">
    <property type="entry name" value="Thiolase-like"/>
</dbReference>
<gene>
    <name evidence="3" type="ORF">BKM31_45870</name>
</gene>
<dbReference type="OrthoDB" id="3538077at2"/>
<keyword evidence="4" id="KW-1185">Reference proteome</keyword>
<organism evidence="3 4">
    <name type="scientific">[Actinomadura] parvosata subsp. kistnae</name>
    <dbReference type="NCBI Taxonomy" id="1909395"/>
    <lineage>
        <taxon>Bacteria</taxon>
        <taxon>Bacillati</taxon>
        <taxon>Actinomycetota</taxon>
        <taxon>Actinomycetes</taxon>
        <taxon>Streptosporangiales</taxon>
        <taxon>Streptosporangiaceae</taxon>
        <taxon>Nonomuraea</taxon>
    </lineage>
</organism>
<dbReference type="SUPFAM" id="SSF53901">
    <property type="entry name" value="Thiolase-like"/>
    <property type="match status" value="1"/>
</dbReference>
<reference evidence="4" key="1">
    <citation type="journal article" date="2017" name="Med. Chem. Commun.">
        <title>Nonomuraea sp. ATCC 55076 harbours the largest actinomycete chromosome to date and the kistamicin biosynthetic gene cluster.</title>
        <authorList>
            <person name="Nazari B."/>
            <person name="Forneris C.C."/>
            <person name="Gibson M.I."/>
            <person name="Moon K."/>
            <person name="Schramma K.R."/>
            <person name="Seyedsayamdost M.R."/>
        </authorList>
    </citation>
    <scope>NUCLEOTIDE SEQUENCE [LARGE SCALE GENOMIC DNA]</scope>
    <source>
        <strain evidence="4">ATCC 55076</strain>
    </source>
</reference>
<dbReference type="Proteomes" id="UP000190797">
    <property type="component" value="Chromosome"/>
</dbReference>
<proteinExistence type="predicted"/>
<protein>
    <recommendedName>
        <fullName evidence="2">Beta-ketoacyl synthase-like N-terminal domain-containing protein</fullName>
    </recommendedName>
</protein>
<evidence type="ECO:0000259" key="2">
    <source>
        <dbReference type="Pfam" id="PF00109"/>
    </source>
</evidence>
<dbReference type="STRING" id="1909395.BKM31_45870"/>
<dbReference type="KEGG" id="noa:BKM31_45870"/>
<dbReference type="RefSeq" id="WP_080044135.1">
    <property type="nucleotide sequence ID" value="NZ_CP017717.1"/>
</dbReference>
<evidence type="ECO:0000256" key="1">
    <source>
        <dbReference type="SAM" id="MobiDB-lite"/>
    </source>
</evidence>
<dbReference type="EMBL" id="CP017717">
    <property type="protein sequence ID" value="AQZ67824.1"/>
    <property type="molecule type" value="Genomic_DNA"/>
</dbReference>
<evidence type="ECO:0000313" key="4">
    <source>
        <dbReference type="Proteomes" id="UP000190797"/>
    </source>
</evidence>
<dbReference type="InterPro" id="IPR014030">
    <property type="entry name" value="Ketoacyl_synth_N"/>
</dbReference>
<feature type="region of interest" description="Disordered" evidence="1">
    <location>
        <begin position="362"/>
        <end position="413"/>
    </location>
</feature>
<accession>A0A1V0AC73</accession>
<feature type="domain" description="Beta-ketoacyl synthase-like N-terminal" evidence="2">
    <location>
        <begin position="89"/>
        <end position="217"/>
    </location>
</feature>